<sequence length="133" mass="14764">MLLFCSNTCSRWVRLAILPDRVPDKPWLGAPRPMTRFWAEQVTMAQLQGSTESWSQLLSTPCGSTRPCLMAISASTSGLRGSDEKARSGAERIRMTTATATGRGRRETAIGGVGGMMMWERGDRGREERRKRS</sequence>
<organism evidence="2">
    <name type="scientific">Arundo donax</name>
    <name type="common">Giant reed</name>
    <name type="synonym">Donax arundinaceus</name>
    <dbReference type="NCBI Taxonomy" id="35708"/>
    <lineage>
        <taxon>Eukaryota</taxon>
        <taxon>Viridiplantae</taxon>
        <taxon>Streptophyta</taxon>
        <taxon>Embryophyta</taxon>
        <taxon>Tracheophyta</taxon>
        <taxon>Spermatophyta</taxon>
        <taxon>Magnoliopsida</taxon>
        <taxon>Liliopsida</taxon>
        <taxon>Poales</taxon>
        <taxon>Poaceae</taxon>
        <taxon>PACMAD clade</taxon>
        <taxon>Arundinoideae</taxon>
        <taxon>Arundineae</taxon>
        <taxon>Arundo</taxon>
    </lineage>
</organism>
<feature type="compositionally biased region" description="Basic and acidic residues" evidence="1">
    <location>
        <begin position="81"/>
        <end position="94"/>
    </location>
</feature>
<feature type="region of interest" description="Disordered" evidence="1">
    <location>
        <begin position="79"/>
        <end position="108"/>
    </location>
</feature>
<evidence type="ECO:0000313" key="2">
    <source>
        <dbReference type="EMBL" id="JAE05208.1"/>
    </source>
</evidence>
<accession>A0A0A9FAB6</accession>
<dbReference type="AlphaFoldDB" id="A0A0A9FAB6"/>
<dbReference type="EMBL" id="GBRH01192688">
    <property type="protein sequence ID" value="JAE05208.1"/>
    <property type="molecule type" value="Transcribed_RNA"/>
</dbReference>
<reference evidence="2" key="1">
    <citation type="submission" date="2014-09" db="EMBL/GenBank/DDBJ databases">
        <authorList>
            <person name="Magalhaes I.L.F."/>
            <person name="Oliveira U."/>
            <person name="Santos F.R."/>
            <person name="Vidigal T.H.D.A."/>
            <person name="Brescovit A.D."/>
            <person name="Santos A.J."/>
        </authorList>
    </citation>
    <scope>NUCLEOTIDE SEQUENCE</scope>
    <source>
        <tissue evidence="2">Shoot tissue taken approximately 20 cm above the soil surface</tissue>
    </source>
</reference>
<protein>
    <submittedName>
        <fullName evidence="2">Uncharacterized protein</fullName>
    </submittedName>
</protein>
<proteinExistence type="predicted"/>
<name>A0A0A9FAB6_ARUDO</name>
<evidence type="ECO:0000256" key="1">
    <source>
        <dbReference type="SAM" id="MobiDB-lite"/>
    </source>
</evidence>
<reference evidence="2" key="2">
    <citation type="journal article" date="2015" name="Data Brief">
        <title>Shoot transcriptome of the giant reed, Arundo donax.</title>
        <authorList>
            <person name="Barrero R.A."/>
            <person name="Guerrero F.D."/>
            <person name="Moolhuijzen P."/>
            <person name="Goolsby J.A."/>
            <person name="Tidwell J."/>
            <person name="Bellgard S.E."/>
            <person name="Bellgard M.I."/>
        </authorList>
    </citation>
    <scope>NUCLEOTIDE SEQUENCE</scope>
    <source>
        <tissue evidence="2">Shoot tissue taken approximately 20 cm above the soil surface</tissue>
    </source>
</reference>